<reference evidence="1" key="1">
    <citation type="journal article" date="2014" name="Int. J. Syst. Evol. Microbiol.">
        <title>Complete genome sequence of Corynebacterium casei LMG S-19264T (=DSM 44701T), isolated from a smear-ripened cheese.</title>
        <authorList>
            <consortium name="US DOE Joint Genome Institute (JGI-PGF)"/>
            <person name="Walter F."/>
            <person name="Albersmeier A."/>
            <person name="Kalinowski J."/>
            <person name="Ruckert C."/>
        </authorList>
    </citation>
    <scope>NUCLEOTIDE SEQUENCE</scope>
    <source>
        <strain evidence="1">NBRC 101628</strain>
    </source>
</reference>
<accession>A0AA37RY37</accession>
<gene>
    <name evidence="1" type="ORF">GCM10007895_21480</name>
</gene>
<dbReference type="Proteomes" id="UP001161422">
    <property type="component" value="Unassembled WGS sequence"/>
</dbReference>
<dbReference type="Pfam" id="PF05947">
    <property type="entry name" value="T6SS_TssF"/>
    <property type="match status" value="1"/>
</dbReference>
<evidence type="ECO:0008006" key="3">
    <source>
        <dbReference type="Google" id="ProtNLM"/>
    </source>
</evidence>
<proteinExistence type="predicted"/>
<sequence length="614" mass="68144">MNEHLMRYYSEELNYIREMSLEFAEAYPNNAASLGLGSATCDDPYVERLLEGFAFLAARTRLKLDAGFPQMAQHLFELLFPGFTAPNPSVCIVELEPEAGMLQSSFKLPAKTQLQGQYSKDSSARCLFRTCFDVVLTPLVIAEVDYRNRDLLASPNSGIGNGASKHRAELRITLSLPDKISVSELELDALSFYLPNFDGLGSALFEALNCNLSEVRIADTSQLPKSTQLTKARLVADGFADNQAMFESCQRQFGGLRLLQEYFAYREKFQFVKLTGLSDWGDFTSNQITLIFVLSKVDERLVGALNNEYIRLHATPAVNLFEKRLSPYKLDPKRMASPLVVDPANQADYEIIRLLEVDALFEQDTGRETVRPFGHWQGSSSLTYSTERRQRLISKRKQTTGARAPYLGSDVFINLIDNDQKQLSHVRQLSLTALCSNGDLPLNMPLSRGKTDFSLLTGAPVKSIRAKQGVSQPASAIFDARTPWMLTTLLGFSLGSLVGDNGAAHLKQLLTLLAPKNGRIEQRLLEGIVQVGADPLIERVPSKGPVCFARGLKVSIELDENYFDNGDAFALGSLLEKVLRHYISANSLLQVALSTLQRGEVHCWPVRFGGAPRL</sequence>
<dbReference type="PIRSF" id="PIRSF028304">
    <property type="entry name" value="UCP028304"/>
    <property type="match status" value="1"/>
</dbReference>
<keyword evidence="2" id="KW-1185">Reference proteome</keyword>
<evidence type="ECO:0000313" key="1">
    <source>
        <dbReference type="EMBL" id="GLP96842.1"/>
    </source>
</evidence>
<protein>
    <recommendedName>
        <fullName evidence="3">Type VI secretion system protein ImpG</fullName>
    </recommendedName>
</protein>
<comment type="caution">
    <text evidence="1">The sequence shown here is derived from an EMBL/GenBank/DDBJ whole genome shotgun (WGS) entry which is preliminary data.</text>
</comment>
<dbReference type="EMBL" id="BSNC01000005">
    <property type="protein sequence ID" value="GLP96842.1"/>
    <property type="molecule type" value="Genomic_DNA"/>
</dbReference>
<organism evidence="1 2">
    <name type="scientific">Paraferrimonas sedimenticola</name>
    <dbReference type="NCBI Taxonomy" id="375674"/>
    <lineage>
        <taxon>Bacteria</taxon>
        <taxon>Pseudomonadati</taxon>
        <taxon>Pseudomonadota</taxon>
        <taxon>Gammaproteobacteria</taxon>
        <taxon>Alteromonadales</taxon>
        <taxon>Ferrimonadaceae</taxon>
        <taxon>Paraferrimonas</taxon>
    </lineage>
</organism>
<evidence type="ECO:0000313" key="2">
    <source>
        <dbReference type="Proteomes" id="UP001161422"/>
    </source>
</evidence>
<dbReference type="NCBIfam" id="TIGR03359">
    <property type="entry name" value="VI_chp_6"/>
    <property type="match status" value="1"/>
</dbReference>
<dbReference type="RefSeq" id="WP_095504156.1">
    <property type="nucleotide sequence ID" value="NZ_BSNC01000005.1"/>
</dbReference>
<dbReference type="PANTHER" id="PTHR35370:SF1">
    <property type="entry name" value="TYPE VI SECRETION SYSTEM COMPONENT TSSF1"/>
    <property type="match status" value="1"/>
</dbReference>
<reference evidence="1" key="2">
    <citation type="submission" date="2023-01" db="EMBL/GenBank/DDBJ databases">
        <title>Draft genome sequence of Paraferrimonas sedimenticola strain NBRC 101628.</title>
        <authorList>
            <person name="Sun Q."/>
            <person name="Mori K."/>
        </authorList>
    </citation>
    <scope>NUCLEOTIDE SEQUENCE</scope>
    <source>
        <strain evidence="1">NBRC 101628</strain>
    </source>
</reference>
<dbReference type="InterPro" id="IPR010272">
    <property type="entry name" value="T6SS_TssF"/>
</dbReference>
<name>A0AA37RY37_9GAMM</name>
<dbReference type="AlphaFoldDB" id="A0AA37RY37"/>
<dbReference type="PANTHER" id="PTHR35370">
    <property type="entry name" value="CYTOPLASMIC PROTEIN-RELATED-RELATED"/>
    <property type="match status" value="1"/>
</dbReference>